<evidence type="ECO:0008006" key="2">
    <source>
        <dbReference type="Google" id="ProtNLM"/>
    </source>
</evidence>
<feature type="non-terminal residue" evidence="1">
    <location>
        <position position="1"/>
    </location>
</feature>
<evidence type="ECO:0000313" key="1">
    <source>
        <dbReference type="EMBL" id="SVD30427.1"/>
    </source>
</evidence>
<name>A0A382U8W2_9ZZZZ</name>
<proteinExistence type="predicted"/>
<protein>
    <recommendedName>
        <fullName evidence="2">Thiamine pyrophosphate enzyme N-terminal TPP-binding domain-containing protein</fullName>
    </recommendedName>
</protein>
<sequence>VIDFLANKGIDKVFVVYGSANGDLVDAFT</sequence>
<accession>A0A382U8W2</accession>
<dbReference type="AlphaFoldDB" id="A0A382U8W2"/>
<feature type="non-terminal residue" evidence="1">
    <location>
        <position position="29"/>
    </location>
</feature>
<reference evidence="1" key="1">
    <citation type="submission" date="2018-05" db="EMBL/GenBank/DDBJ databases">
        <authorList>
            <person name="Lanie J.A."/>
            <person name="Ng W.-L."/>
            <person name="Kazmierczak K.M."/>
            <person name="Andrzejewski T.M."/>
            <person name="Davidsen T.M."/>
            <person name="Wayne K.J."/>
            <person name="Tettelin H."/>
            <person name="Glass J.I."/>
            <person name="Rusch D."/>
            <person name="Podicherti R."/>
            <person name="Tsui H.-C.T."/>
            <person name="Winkler M.E."/>
        </authorList>
    </citation>
    <scope>NUCLEOTIDE SEQUENCE</scope>
</reference>
<gene>
    <name evidence="1" type="ORF">METZ01_LOCUS383281</name>
</gene>
<organism evidence="1">
    <name type="scientific">marine metagenome</name>
    <dbReference type="NCBI Taxonomy" id="408172"/>
    <lineage>
        <taxon>unclassified sequences</taxon>
        <taxon>metagenomes</taxon>
        <taxon>ecological metagenomes</taxon>
    </lineage>
</organism>
<dbReference type="EMBL" id="UINC01142222">
    <property type="protein sequence ID" value="SVD30427.1"/>
    <property type="molecule type" value="Genomic_DNA"/>
</dbReference>